<comment type="caution">
    <text evidence="1">The sequence shown here is derived from an EMBL/GenBank/DDBJ whole genome shotgun (WGS) entry which is preliminary data.</text>
</comment>
<dbReference type="AlphaFoldDB" id="A0A8H6YAD0"/>
<proteinExistence type="predicted"/>
<sequence length="369" mass="41093">MLQVQELVDSILDFLHDSRADLKRCALVCKSWLPPAQYHLFSYYVLQNERDCQWLFNTLHEASHVRSLITHIAISLEGWGNNDNYYKGLEAVQSELTNLRKLSVYRFPFDIVGLAVVQQLCAISSITHIFMLCDDDPVRLCSPLLNRTANLGTLELGRRTRSHSRSTPGPIVLPSPQCMVDCLDIKCYDDELPASVVSLFGMLDLSSLQRLTVHDCGFANRLNQVLRYCTSVSSLDIHGAIGETASFGKLLHIGPPTLFRLSHFTFHVLAPSALIEVPLLLAQFSPESSLRQLTLVTTRDCAPPYLHESLWADVDAAVARLPLVSLIVKVSLAFGGVIESDAGVTSLRRYLPSLAANSRLRVTTTTRLY</sequence>
<reference evidence="1" key="1">
    <citation type="submission" date="2020-05" db="EMBL/GenBank/DDBJ databases">
        <title>Mycena genomes resolve the evolution of fungal bioluminescence.</title>
        <authorList>
            <person name="Tsai I.J."/>
        </authorList>
    </citation>
    <scope>NUCLEOTIDE SEQUENCE</scope>
    <source>
        <strain evidence="1">160909Yilan</strain>
    </source>
</reference>
<protein>
    <recommendedName>
        <fullName evidence="3">F-box domain-containing protein</fullName>
    </recommendedName>
</protein>
<organism evidence="1 2">
    <name type="scientific">Mycena sanguinolenta</name>
    <dbReference type="NCBI Taxonomy" id="230812"/>
    <lineage>
        <taxon>Eukaryota</taxon>
        <taxon>Fungi</taxon>
        <taxon>Dikarya</taxon>
        <taxon>Basidiomycota</taxon>
        <taxon>Agaricomycotina</taxon>
        <taxon>Agaricomycetes</taxon>
        <taxon>Agaricomycetidae</taxon>
        <taxon>Agaricales</taxon>
        <taxon>Marasmiineae</taxon>
        <taxon>Mycenaceae</taxon>
        <taxon>Mycena</taxon>
    </lineage>
</organism>
<gene>
    <name evidence="1" type="ORF">MSAN_01386400</name>
</gene>
<keyword evidence="2" id="KW-1185">Reference proteome</keyword>
<evidence type="ECO:0000313" key="1">
    <source>
        <dbReference type="EMBL" id="KAF7354724.1"/>
    </source>
</evidence>
<evidence type="ECO:0008006" key="3">
    <source>
        <dbReference type="Google" id="ProtNLM"/>
    </source>
</evidence>
<name>A0A8H6YAD0_9AGAR</name>
<dbReference type="EMBL" id="JACAZH010000011">
    <property type="protein sequence ID" value="KAF7354724.1"/>
    <property type="molecule type" value="Genomic_DNA"/>
</dbReference>
<accession>A0A8H6YAD0</accession>
<evidence type="ECO:0000313" key="2">
    <source>
        <dbReference type="Proteomes" id="UP000623467"/>
    </source>
</evidence>
<dbReference type="OrthoDB" id="2788229at2759"/>
<dbReference type="Proteomes" id="UP000623467">
    <property type="component" value="Unassembled WGS sequence"/>
</dbReference>